<name>A0ABV8RVE8_9BURK</name>
<keyword evidence="1" id="KW-0808">Transferase</keyword>
<accession>A0ABV8RVE8</accession>
<dbReference type="SUPFAM" id="SSF53756">
    <property type="entry name" value="UDP-Glycosyltransferase/glycogen phosphorylase"/>
    <property type="match status" value="1"/>
</dbReference>
<dbReference type="PANTHER" id="PTHR12526:SF637">
    <property type="entry name" value="GLYCOSYLTRANSFERASE EPSF-RELATED"/>
    <property type="match status" value="1"/>
</dbReference>
<gene>
    <name evidence="1" type="ORF">ACFO0J_01660</name>
</gene>
<evidence type="ECO:0000313" key="1">
    <source>
        <dbReference type="EMBL" id="MFC4296744.1"/>
    </source>
</evidence>
<evidence type="ECO:0000313" key="2">
    <source>
        <dbReference type="Proteomes" id="UP001595756"/>
    </source>
</evidence>
<proteinExistence type="predicted"/>
<dbReference type="Proteomes" id="UP001595756">
    <property type="component" value="Unassembled WGS sequence"/>
</dbReference>
<dbReference type="EMBL" id="JBHSDY010000001">
    <property type="protein sequence ID" value="MFC4296744.1"/>
    <property type="molecule type" value="Genomic_DNA"/>
</dbReference>
<dbReference type="EC" id="2.4.-.-" evidence="1"/>
<keyword evidence="1" id="KW-0328">Glycosyltransferase</keyword>
<dbReference type="Pfam" id="PF13692">
    <property type="entry name" value="Glyco_trans_1_4"/>
    <property type="match status" value="1"/>
</dbReference>
<comment type="caution">
    <text evidence="1">The sequence shown here is derived from an EMBL/GenBank/DDBJ whole genome shotgun (WGS) entry which is preliminary data.</text>
</comment>
<dbReference type="RefSeq" id="WP_376811323.1">
    <property type="nucleotide sequence ID" value="NZ_JBHSDY010000001.1"/>
</dbReference>
<dbReference type="GO" id="GO:0016757">
    <property type="term" value="F:glycosyltransferase activity"/>
    <property type="evidence" value="ECO:0007669"/>
    <property type="project" value="UniProtKB-KW"/>
</dbReference>
<organism evidence="1 2">
    <name type="scientific">Castellaniella hirudinis</name>
    <dbReference type="NCBI Taxonomy" id="1144617"/>
    <lineage>
        <taxon>Bacteria</taxon>
        <taxon>Pseudomonadati</taxon>
        <taxon>Pseudomonadota</taxon>
        <taxon>Betaproteobacteria</taxon>
        <taxon>Burkholderiales</taxon>
        <taxon>Alcaligenaceae</taxon>
        <taxon>Castellaniella</taxon>
    </lineage>
</organism>
<sequence length="463" mass="52028">MKFDFLTEWENSASKGAVLLPWLRGILHLRAIPRSPCDSGKIVFEKKRLLHLGFFCPQAYFEFHDKAEKNHQYAARKLESRIVEGLRKNDVEVETIGLYPARIFPRNRTILLRAFKGVDAQGQQAQAVGYINVPLLSHLSRTFSILKAGWYALRRGSQRPSAILVYSLHTPLVLSATVLSKWFHIPFYIYIPDLPQYMNIGSKRSWLFRFLKKIDTLLVLSLSDQAMGIIGITSGLVQSRPSWNSKCMAVLEGVAELSEESAEVLKQHDAEVLHKYGLEKGFLFYAGGLAEPYGVGILLEAAKRLAGQVCLVLCGAGAMEGDVRRAASEHVYIRYLGSIPPEDVKALSRKASFLVNARIPGDTYLRYSFPSKLLEYMNTGVPVISSRLPGIPQEYYEHLLVLDDVTVQGLIECLQRNMGANYASSRLVAKGAFAFCQQRKLPQQQGRILVEMIFPDLLRGSFQ</sequence>
<reference evidence="2" key="1">
    <citation type="journal article" date="2019" name="Int. J. Syst. Evol. Microbiol.">
        <title>The Global Catalogue of Microorganisms (GCM) 10K type strain sequencing project: providing services to taxonomists for standard genome sequencing and annotation.</title>
        <authorList>
            <consortium name="The Broad Institute Genomics Platform"/>
            <consortium name="The Broad Institute Genome Sequencing Center for Infectious Disease"/>
            <person name="Wu L."/>
            <person name="Ma J."/>
        </authorList>
    </citation>
    <scope>NUCLEOTIDE SEQUENCE [LARGE SCALE GENOMIC DNA]</scope>
    <source>
        <strain evidence="2">CGMCC 1.19029</strain>
    </source>
</reference>
<protein>
    <submittedName>
        <fullName evidence="1">Glycosyltransferase</fullName>
        <ecNumber evidence="1">2.4.-.-</ecNumber>
    </submittedName>
</protein>
<dbReference type="PANTHER" id="PTHR12526">
    <property type="entry name" value="GLYCOSYLTRANSFERASE"/>
    <property type="match status" value="1"/>
</dbReference>
<dbReference type="Gene3D" id="3.40.50.2000">
    <property type="entry name" value="Glycogen Phosphorylase B"/>
    <property type="match status" value="1"/>
</dbReference>
<keyword evidence="2" id="KW-1185">Reference proteome</keyword>